<accession>A0ABU0FS45</accession>
<dbReference type="InterPro" id="IPR019715">
    <property type="entry name" value="Haemolysin_XhlA"/>
</dbReference>
<gene>
    <name evidence="2" type="ORF">J2S25_000918</name>
</gene>
<keyword evidence="3" id="KW-1185">Reference proteome</keyword>
<dbReference type="RefSeq" id="WP_307191327.1">
    <property type="nucleotide sequence ID" value="NZ_JAUSUN010000004.1"/>
</dbReference>
<organism evidence="2 3">
    <name type="scientific">Mesobacillus stamsii</name>
    <dbReference type="NCBI Taxonomy" id="225347"/>
    <lineage>
        <taxon>Bacteria</taxon>
        <taxon>Bacillati</taxon>
        <taxon>Bacillota</taxon>
        <taxon>Bacilli</taxon>
        <taxon>Bacillales</taxon>
        <taxon>Bacillaceae</taxon>
        <taxon>Mesobacillus</taxon>
    </lineage>
</organism>
<protein>
    <submittedName>
        <fullName evidence="2">TolA-binding protein</fullName>
    </submittedName>
</protein>
<evidence type="ECO:0000256" key="1">
    <source>
        <dbReference type="SAM" id="Phobius"/>
    </source>
</evidence>
<name>A0ABU0FS45_9BACI</name>
<dbReference type="Proteomes" id="UP001242313">
    <property type="component" value="Unassembled WGS sequence"/>
</dbReference>
<evidence type="ECO:0000313" key="3">
    <source>
        <dbReference type="Proteomes" id="UP001242313"/>
    </source>
</evidence>
<dbReference type="Pfam" id="PF10779">
    <property type="entry name" value="XhlA"/>
    <property type="match status" value="1"/>
</dbReference>
<comment type="caution">
    <text evidence="2">The sequence shown here is derived from an EMBL/GenBank/DDBJ whole genome shotgun (WGS) entry which is preliminary data.</text>
</comment>
<keyword evidence="1" id="KW-0472">Membrane</keyword>
<proteinExistence type="predicted"/>
<reference evidence="2 3" key="1">
    <citation type="submission" date="2023-07" db="EMBL/GenBank/DDBJ databases">
        <title>Genomic Encyclopedia of Type Strains, Phase IV (KMG-IV): sequencing the most valuable type-strain genomes for metagenomic binning, comparative biology and taxonomic classification.</title>
        <authorList>
            <person name="Goeker M."/>
        </authorList>
    </citation>
    <scope>NUCLEOTIDE SEQUENCE [LARGE SCALE GENOMIC DNA]</scope>
    <source>
        <strain evidence="2 3">DSM 19598</strain>
    </source>
</reference>
<feature type="transmembrane region" description="Helical" evidence="1">
    <location>
        <begin position="60"/>
        <end position="84"/>
    </location>
</feature>
<keyword evidence="1" id="KW-0812">Transmembrane</keyword>
<keyword evidence="1" id="KW-1133">Transmembrane helix</keyword>
<sequence length="89" mass="10104">MEATEQMDIWKTSVQRDIEEMKGDIRRLQDKQLLQDQIIQNIQSDLKEIKEDTKWLKRTITTALISATVIGVVGGVIAIVFEIFKGGSV</sequence>
<evidence type="ECO:0000313" key="2">
    <source>
        <dbReference type="EMBL" id="MDQ0412738.1"/>
    </source>
</evidence>
<dbReference type="EMBL" id="JAUSUN010000004">
    <property type="protein sequence ID" value="MDQ0412738.1"/>
    <property type="molecule type" value="Genomic_DNA"/>
</dbReference>